<dbReference type="SUPFAM" id="SSF57667">
    <property type="entry name" value="beta-beta-alpha zinc fingers"/>
    <property type="match status" value="1"/>
</dbReference>
<dbReference type="GO" id="GO:0006351">
    <property type="term" value="P:DNA-templated transcription"/>
    <property type="evidence" value="ECO:0007669"/>
    <property type="project" value="InterPro"/>
</dbReference>
<evidence type="ECO:0000256" key="6">
    <source>
        <dbReference type="ARBA" id="ARBA00023242"/>
    </source>
</evidence>
<dbReference type="GO" id="GO:0000785">
    <property type="term" value="C:chromatin"/>
    <property type="evidence" value="ECO:0007669"/>
    <property type="project" value="TreeGrafter"/>
</dbReference>
<sequence>MSAPTETSGHPLASHVQHPEGTSTSQPSSLRRKRTTSQSSDERVGGTKSTSSRRRPANRKEASLGPHTGSSRGNSSTMKRSASPSHMPPELPTVNYTRTGRISKAKKGLKVHNCECGRSYTRAEHLRRHQKNHAPTPLLCEYPECGKTFFRLDLLQRHQERHNEIEKGVRRNSYVSQGTAPDSEPQVTASVPITTPIVTSFPPQPTSYYPQTVSPLPEATTPPSHMKQRPYVSRQTTVTIPVQVDELGTSIPWADPFTQSPNYSSSSGYASPIPGTSDYTNMFANPPYGPGSSRTRTSSNASFVEPWGYPSHSPASATSTMAYVWPSSDKPVSASHPYINATSYPAATMPMAGGDPMGEYAQFGPKSMAQWDEEEQAHLFPEQSFGMGQLANTFPFEQYLDNYWRLLHPSFPVVHRPTFARLNDSPMLRAAMIAIGAQYSSEPSAKRRARILHDRCLKLLDKRDVELYDPDRPCDHQAVFLIEVFSQYRARRTAKTLSPRFQRLYQRVGLSLSTAKSQLTKGKLSQDARATTSKLAETLTSLGHRPDADYESWQQWIDLATQQRLFLCCYILEYQQAVLLARPPQPSMIALTGYDLPLPCHFSLWEAETPLDWAMAAQQYAHLPTHVFEIVADVNFEPLDHFQSLLLIAAYHNHFNDPAVYRSPRTLPGIDHLVESSPATKHALLTAQLLQVIPVRALLAVSGESWILSEKVPSPAMFQSLRSTLRVWLAGLWAPIADSQPQPAKDALRLSIALLQHAINAAPEQLSPEIGSDMALYFAVLVLWAVTVGSTTRLNASQAHPQSVRYGSHSPLTSQGADCNFPVPSGQLTAIPTSIAQSPALTHPGSAGFSNASLTGTQPTCNSVVYTDCSTASLNFLENALLESSLLGIESPWPRDVTFWQQGCGALLQWLQGHLHDGAVEGPDSVIGSLPSCAGSGRGGDGLGEVLDGVVAVLDKLMGRGWEGWAI</sequence>
<dbReference type="SMART" id="SM00355">
    <property type="entry name" value="ZnF_C2H2"/>
    <property type="match status" value="2"/>
</dbReference>
<dbReference type="AlphaFoldDB" id="A0A6A6J9R7"/>
<reference evidence="10" key="1">
    <citation type="journal article" date="2020" name="Stud. Mycol.">
        <title>101 Dothideomycetes genomes: a test case for predicting lifestyles and emergence of pathogens.</title>
        <authorList>
            <person name="Haridas S."/>
            <person name="Albert R."/>
            <person name="Binder M."/>
            <person name="Bloem J."/>
            <person name="Labutti K."/>
            <person name="Salamov A."/>
            <person name="Andreopoulos B."/>
            <person name="Baker S."/>
            <person name="Barry K."/>
            <person name="Bills G."/>
            <person name="Bluhm B."/>
            <person name="Cannon C."/>
            <person name="Castanera R."/>
            <person name="Culley D."/>
            <person name="Daum C."/>
            <person name="Ezra D."/>
            <person name="Gonzalez J."/>
            <person name="Henrissat B."/>
            <person name="Kuo A."/>
            <person name="Liang C."/>
            <person name="Lipzen A."/>
            <person name="Lutzoni F."/>
            <person name="Magnuson J."/>
            <person name="Mondo S."/>
            <person name="Nolan M."/>
            <person name="Ohm R."/>
            <person name="Pangilinan J."/>
            <person name="Park H.-J."/>
            <person name="Ramirez L."/>
            <person name="Alfaro M."/>
            <person name="Sun H."/>
            <person name="Tritt A."/>
            <person name="Yoshinaga Y."/>
            <person name="Zwiers L.-H."/>
            <person name="Turgeon B."/>
            <person name="Goodwin S."/>
            <person name="Spatafora J."/>
            <person name="Crous P."/>
            <person name="Grigoriev I."/>
        </authorList>
    </citation>
    <scope>NUCLEOTIDE SEQUENCE</scope>
    <source>
        <strain evidence="10">CBS 379.55</strain>
    </source>
</reference>
<dbReference type="Pfam" id="PF04082">
    <property type="entry name" value="Fungal_trans"/>
    <property type="match status" value="1"/>
</dbReference>
<dbReference type="OrthoDB" id="6077919at2759"/>
<dbReference type="InterPro" id="IPR013087">
    <property type="entry name" value="Znf_C2H2_type"/>
</dbReference>
<evidence type="ECO:0000256" key="5">
    <source>
        <dbReference type="ARBA" id="ARBA00022833"/>
    </source>
</evidence>
<dbReference type="InterPro" id="IPR051059">
    <property type="entry name" value="VerF-like"/>
</dbReference>
<evidence type="ECO:0000256" key="8">
    <source>
        <dbReference type="SAM" id="MobiDB-lite"/>
    </source>
</evidence>
<keyword evidence="11" id="KW-1185">Reference proteome</keyword>
<dbReference type="CDD" id="cd12148">
    <property type="entry name" value="fungal_TF_MHR"/>
    <property type="match status" value="1"/>
</dbReference>
<feature type="compositionally biased region" description="Polar residues" evidence="8">
    <location>
        <begin position="68"/>
        <end position="84"/>
    </location>
</feature>
<comment type="subcellular location">
    <subcellularLocation>
        <location evidence="1">Nucleus</location>
    </subcellularLocation>
</comment>
<evidence type="ECO:0000313" key="10">
    <source>
        <dbReference type="EMBL" id="KAF2273075.1"/>
    </source>
</evidence>
<dbReference type="GO" id="GO:0005634">
    <property type="term" value="C:nucleus"/>
    <property type="evidence" value="ECO:0007669"/>
    <property type="project" value="UniProtKB-SubCell"/>
</dbReference>
<dbReference type="Gene3D" id="3.30.160.60">
    <property type="entry name" value="Classic Zinc Finger"/>
    <property type="match status" value="1"/>
</dbReference>
<evidence type="ECO:0000313" key="11">
    <source>
        <dbReference type="Proteomes" id="UP000800097"/>
    </source>
</evidence>
<organism evidence="10 11">
    <name type="scientific">Westerdykella ornata</name>
    <dbReference type="NCBI Taxonomy" id="318751"/>
    <lineage>
        <taxon>Eukaryota</taxon>
        <taxon>Fungi</taxon>
        <taxon>Dikarya</taxon>
        <taxon>Ascomycota</taxon>
        <taxon>Pezizomycotina</taxon>
        <taxon>Dothideomycetes</taxon>
        <taxon>Pleosporomycetidae</taxon>
        <taxon>Pleosporales</taxon>
        <taxon>Sporormiaceae</taxon>
        <taxon>Westerdykella</taxon>
    </lineage>
</organism>
<keyword evidence="5" id="KW-0862">Zinc</keyword>
<dbReference type="InterPro" id="IPR007219">
    <property type="entry name" value="XnlR_reg_dom"/>
</dbReference>
<protein>
    <recommendedName>
        <fullName evidence="9">C2H2-type domain-containing protein</fullName>
    </recommendedName>
</protein>
<feature type="region of interest" description="Disordered" evidence="8">
    <location>
        <begin position="1"/>
        <end position="96"/>
    </location>
</feature>
<dbReference type="GO" id="GO:0000981">
    <property type="term" value="F:DNA-binding transcription factor activity, RNA polymerase II-specific"/>
    <property type="evidence" value="ECO:0007669"/>
    <property type="project" value="InterPro"/>
</dbReference>
<feature type="domain" description="C2H2-type" evidence="9">
    <location>
        <begin position="109"/>
        <end position="134"/>
    </location>
</feature>
<evidence type="ECO:0000256" key="2">
    <source>
        <dbReference type="ARBA" id="ARBA00022723"/>
    </source>
</evidence>
<feature type="compositionally biased region" description="Polar residues" evidence="8">
    <location>
        <begin position="20"/>
        <end position="29"/>
    </location>
</feature>
<dbReference type="Proteomes" id="UP000800097">
    <property type="component" value="Unassembled WGS sequence"/>
</dbReference>
<dbReference type="InterPro" id="IPR036236">
    <property type="entry name" value="Znf_C2H2_sf"/>
</dbReference>
<keyword evidence="2" id="KW-0479">Metal-binding</keyword>
<keyword evidence="6" id="KW-0539">Nucleus</keyword>
<evidence type="ECO:0000256" key="4">
    <source>
        <dbReference type="ARBA" id="ARBA00022771"/>
    </source>
</evidence>
<accession>A0A6A6J9R7</accession>
<dbReference type="GO" id="GO:0008270">
    <property type="term" value="F:zinc ion binding"/>
    <property type="evidence" value="ECO:0007669"/>
    <property type="project" value="UniProtKB-KW"/>
</dbReference>
<dbReference type="RefSeq" id="XP_033650614.1">
    <property type="nucleotide sequence ID" value="XM_033801192.1"/>
</dbReference>
<keyword evidence="3" id="KW-0677">Repeat</keyword>
<feature type="domain" description="C2H2-type" evidence="9">
    <location>
        <begin position="138"/>
        <end position="167"/>
    </location>
</feature>
<evidence type="ECO:0000256" key="3">
    <source>
        <dbReference type="ARBA" id="ARBA00022737"/>
    </source>
</evidence>
<dbReference type="GO" id="GO:0000978">
    <property type="term" value="F:RNA polymerase II cis-regulatory region sequence-specific DNA binding"/>
    <property type="evidence" value="ECO:0007669"/>
    <property type="project" value="InterPro"/>
</dbReference>
<keyword evidence="4 7" id="KW-0863">Zinc-finger</keyword>
<dbReference type="Pfam" id="PF00096">
    <property type="entry name" value="zf-C2H2"/>
    <property type="match status" value="1"/>
</dbReference>
<dbReference type="PANTHER" id="PTHR40626:SF30">
    <property type="entry name" value="FINGER DOMAIN PROTEIN, PUTATIVE (AFU_ORTHOLOGUE AFUA_4G13600)-RELATED"/>
    <property type="match status" value="1"/>
</dbReference>
<evidence type="ECO:0000259" key="9">
    <source>
        <dbReference type="PROSITE" id="PS50157"/>
    </source>
</evidence>
<dbReference type="PROSITE" id="PS50157">
    <property type="entry name" value="ZINC_FINGER_C2H2_2"/>
    <property type="match status" value="2"/>
</dbReference>
<evidence type="ECO:0000256" key="1">
    <source>
        <dbReference type="ARBA" id="ARBA00004123"/>
    </source>
</evidence>
<dbReference type="PROSITE" id="PS00028">
    <property type="entry name" value="ZINC_FINGER_C2H2_1"/>
    <property type="match status" value="1"/>
</dbReference>
<gene>
    <name evidence="10" type="ORF">EI97DRAFT_461334</name>
</gene>
<dbReference type="EMBL" id="ML986513">
    <property type="protein sequence ID" value="KAF2273075.1"/>
    <property type="molecule type" value="Genomic_DNA"/>
</dbReference>
<dbReference type="PANTHER" id="PTHR40626">
    <property type="entry name" value="MIP31509P"/>
    <property type="match status" value="1"/>
</dbReference>
<dbReference type="GeneID" id="54554367"/>
<proteinExistence type="predicted"/>
<evidence type="ECO:0000256" key="7">
    <source>
        <dbReference type="PROSITE-ProRule" id="PRU00042"/>
    </source>
</evidence>
<name>A0A6A6J9R7_WESOR</name>